<keyword evidence="1" id="KW-0812">Transmembrane</keyword>
<sequence>MIARSWPRCAIWFCFSAIPLLGALTSSNSGATRELPLALGIVGLFGLQGFLAEFIGMRADASGASFPRRLLPPLGIPVFWRTRLPATSISRVDPVDRRMVRVFLTSGDFIDLLLADRRQKEKFLREVGVSVSPGRCRV</sequence>
<gene>
    <name evidence="2" type="ORF">AMST5_02817</name>
</gene>
<accession>A0AA48M1V1</accession>
<protein>
    <submittedName>
        <fullName evidence="2">Uncharacterized protein</fullName>
    </submittedName>
</protein>
<dbReference type="AlphaFoldDB" id="A0AA48M1V1"/>
<organism evidence="2">
    <name type="scientific">freshwater sediment metagenome</name>
    <dbReference type="NCBI Taxonomy" id="556182"/>
    <lineage>
        <taxon>unclassified sequences</taxon>
        <taxon>metagenomes</taxon>
        <taxon>ecological metagenomes</taxon>
    </lineage>
</organism>
<keyword evidence="1" id="KW-1133">Transmembrane helix</keyword>
<evidence type="ECO:0000313" key="2">
    <source>
        <dbReference type="EMBL" id="CAJ0876775.1"/>
    </source>
</evidence>
<dbReference type="EMBL" id="OY288114">
    <property type="protein sequence ID" value="CAJ0876775.1"/>
    <property type="molecule type" value="Genomic_DNA"/>
</dbReference>
<name>A0AA48M1V1_9ZZZZ</name>
<reference evidence="2" key="1">
    <citation type="submission" date="2023-07" db="EMBL/GenBank/DDBJ databases">
        <authorList>
            <person name="Pelsma A.J. K."/>
        </authorList>
    </citation>
    <scope>NUCLEOTIDE SEQUENCE</scope>
</reference>
<proteinExistence type="predicted"/>
<feature type="transmembrane region" description="Helical" evidence="1">
    <location>
        <begin position="35"/>
        <end position="55"/>
    </location>
</feature>
<evidence type="ECO:0000256" key="1">
    <source>
        <dbReference type="SAM" id="Phobius"/>
    </source>
</evidence>
<keyword evidence="1" id="KW-0472">Membrane</keyword>